<dbReference type="Gene3D" id="1.10.10.160">
    <property type="match status" value="1"/>
</dbReference>
<dbReference type="InterPro" id="IPR000212">
    <property type="entry name" value="DNA_helicase_UvrD/REP"/>
</dbReference>
<accession>A0A9D5Q6M7</accession>
<dbReference type="CDD" id="cd18807">
    <property type="entry name" value="SF1_C_UvrD"/>
    <property type="match status" value="1"/>
</dbReference>
<evidence type="ECO:0000256" key="10">
    <source>
        <dbReference type="ARBA" id="ARBA00048988"/>
    </source>
</evidence>
<evidence type="ECO:0000259" key="15">
    <source>
        <dbReference type="PROSITE" id="PS51217"/>
    </source>
</evidence>
<evidence type="ECO:0000256" key="12">
    <source>
        <dbReference type="SAM" id="Coils"/>
    </source>
</evidence>
<dbReference type="GO" id="GO:0000725">
    <property type="term" value="P:recombinational repair"/>
    <property type="evidence" value="ECO:0007669"/>
    <property type="project" value="TreeGrafter"/>
</dbReference>
<dbReference type="Pfam" id="PF00580">
    <property type="entry name" value="UvrD-helicase"/>
    <property type="match status" value="1"/>
</dbReference>
<feature type="region of interest" description="Disordered" evidence="13">
    <location>
        <begin position="428"/>
        <end position="447"/>
    </location>
</feature>
<keyword evidence="6" id="KW-0238">DNA-binding</keyword>
<sequence>HIHSHYSRATSRDLTAEHLHKWAQLKGVQVVGTGDITHPGWLQELQAKLAPAEEGLFRLKDDEAPAIQKDVFPACQCPVRFLLSGEISTIYKKHEKTRKIHHVVFVPSFEAAETLQTALEKIGNIRSDGRPILGLDAHDLLEIVLETDPRAHLIPAHIWTPWFSLFGSKSGFDTIEECFEDLTPHIFAVETGLSSDPPMNWRLSALDRYTLVSNSDAHSPSKLAREANLFETELSYPSLFNALKTGNPDTFRGTLEFFPEEGKYHYDGHRKCGICWDPKTTGHHQGKCPVCGKPVTVGVMHRVETLADREEGRKPTTASPFCSLIPLPEVLAEVHGVGANSKRIRQSYEFLLSQLGSEIAILRELPLEDLERIGGGLFAEGIRRMRTGEVITEAGYDGEYGVIKLFDPQERTSVASQLGLLAVAPKRVDPKPKQQPHQAPHVSENPAVPIVAEQPEPDLTGHHDRQPLTPEQGLAGSPSSPILTSLNPQQREAVLTIASSLIIVAGPGTGKTRTLTHRLAYLLAEHGVAPENLLAITFTNKAAEEMRSRLTNLLGERLVRQIVIKTFHAFGMMILRAEAEHTGLAANFSICREQDRRTLLRQCSSSSLREQELTLYLEAISVAKNHLMLPDDPEMQTFVSHHIVERIGSDQVPDFLALYRQYESALQAYQMVDLDDLILRVVRLFETNSAVLARYQGRFQWIAVDEYQDLNAAQYRLLTLLKTPEVNLCAIGDPDQAIYGFRGASRAYFLTFQDDFPDAKILHLSQNYRSTQAILEASRQVIAQSPESTAYEIWSEFVSQTKLEIYQAPTYKAEAEYVVHEIERMIGGTTYFSLDSGRVESHEDGTRSFGDFAVLYRLGAQSHALSEAFQRSGIPYHIVGQTSLYAYKDVQTILAYLWLLCAPDSRFHRDLITTKPRGLLEPFLEELQHMLDERQPVSQFIERIQRFQAQAEEVSDEKQAARLNRLMALAAPFGHRVRDFLEAAALHSEADEYDARADRVALMTLHASKGLEFSVVFVVGCEESLVPYERAGKPWNLEEERRLFYVGMTRAQEKLVLTHAKRRFLFGQTRRNPPSRFLDDIAQALKALQTRQGRRARPTTKGVAPQLTLFEE</sequence>
<dbReference type="GO" id="GO:0033202">
    <property type="term" value="C:DNA helicase complex"/>
    <property type="evidence" value="ECO:0007669"/>
    <property type="project" value="TreeGrafter"/>
</dbReference>
<evidence type="ECO:0000313" key="16">
    <source>
        <dbReference type="EMBL" id="MBD3325543.1"/>
    </source>
</evidence>
<evidence type="ECO:0000256" key="7">
    <source>
        <dbReference type="ARBA" id="ARBA00023235"/>
    </source>
</evidence>
<organism evidence="16 17">
    <name type="scientific">candidate division KSB3 bacterium</name>
    <dbReference type="NCBI Taxonomy" id="2044937"/>
    <lineage>
        <taxon>Bacteria</taxon>
        <taxon>candidate division KSB3</taxon>
    </lineage>
</organism>
<dbReference type="Pfam" id="PF13361">
    <property type="entry name" value="UvrD_C"/>
    <property type="match status" value="2"/>
</dbReference>
<dbReference type="Proteomes" id="UP000649604">
    <property type="component" value="Unassembled WGS sequence"/>
</dbReference>
<proteinExistence type="inferred from homology"/>
<evidence type="ECO:0000256" key="13">
    <source>
        <dbReference type="SAM" id="MobiDB-lite"/>
    </source>
</evidence>
<evidence type="ECO:0000256" key="9">
    <source>
        <dbReference type="ARBA" id="ARBA00034808"/>
    </source>
</evidence>
<dbReference type="SUPFAM" id="SSF89550">
    <property type="entry name" value="PHP domain-like"/>
    <property type="match status" value="1"/>
</dbReference>
<name>A0A9D5Q6M7_9BACT</name>
<dbReference type="PROSITE" id="PS51198">
    <property type="entry name" value="UVRD_HELICASE_ATP_BIND"/>
    <property type="match status" value="1"/>
</dbReference>
<keyword evidence="12" id="KW-0175">Coiled coil</keyword>
<dbReference type="EC" id="5.6.2.4" evidence="9"/>
<feature type="non-terminal residue" evidence="16">
    <location>
        <position position="1"/>
    </location>
</feature>
<dbReference type="PANTHER" id="PTHR11070:SF2">
    <property type="entry name" value="ATP-DEPENDENT DNA HELICASE SRS2"/>
    <property type="match status" value="1"/>
</dbReference>
<evidence type="ECO:0000256" key="4">
    <source>
        <dbReference type="ARBA" id="ARBA00022806"/>
    </source>
</evidence>
<evidence type="ECO:0000256" key="6">
    <source>
        <dbReference type="ARBA" id="ARBA00023125"/>
    </source>
</evidence>
<feature type="coiled-coil region" evidence="12">
    <location>
        <begin position="937"/>
        <end position="964"/>
    </location>
</feature>
<dbReference type="Gene3D" id="3.20.20.140">
    <property type="entry name" value="Metal-dependent hydrolases"/>
    <property type="match status" value="1"/>
</dbReference>
<evidence type="ECO:0000256" key="8">
    <source>
        <dbReference type="ARBA" id="ARBA00034617"/>
    </source>
</evidence>
<feature type="domain" description="UvrD-like helicase ATP-binding" evidence="14">
    <location>
        <begin position="484"/>
        <end position="771"/>
    </location>
</feature>
<dbReference type="InterPro" id="IPR014017">
    <property type="entry name" value="DNA_helicase_UvrD-like_C"/>
</dbReference>
<dbReference type="Gene3D" id="3.40.50.300">
    <property type="entry name" value="P-loop containing nucleotide triphosphate hydrolases"/>
    <property type="match status" value="3"/>
</dbReference>
<comment type="catalytic activity">
    <reaction evidence="10">
        <text>ATP + H2O = ADP + phosphate + H(+)</text>
        <dbReference type="Rhea" id="RHEA:13065"/>
        <dbReference type="ChEBI" id="CHEBI:15377"/>
        <dbReference type="ChEBI" id="CHEBI:15378"/>
        <dbReference type="ChEBI" id="CHEBI:30616"/>
        <dbReference type="ChEBI" id="CHEBI:43474"/>
        <dbReference type="ChEBI" id="CHEBI:456216"/>
        <dbReference type="EC" id="5.6.2.4"/>
    </reaction>
</comment>
<evidence type="ECO:0000256" key="11">
    <source>
        <dbReference type="PROSITE-ProRule" id="PRU00560"/>
    </source>
</evidence>
<feature type="domain" description="UvrD-like helicase C-terminal" evidence="15">
    <location>
        <begin position="772"/>
        <end position="1010"/>
    </location>
</feature>
<evidence type="ECO:0000256" key="3">
    <source>
        <dbReference type="ARBA" id="ARBA00022801"/>
    </source>
</evidence>
<dbReference type="GO" id="GO:0016787">
    <property type="term" value="F:hydrolase activity"/>
    <property type="evidence" value="ECO:0007669"/>
    <property type="project" value="UniProtKB-UniRule"/>
</dbReference>
<dbReference type="GO" id="GO:0005524">
    <property type="term" value="F:ATP binding"/>
    <property type="evidence" value="ECO:0007669"/>
    <property type="project" value="UniProtKB-UniRule"/>
</dbReference>
<evidence type="ECO:0000256" key="2">
    <source>
        <dbReference type="ARBA" id="ARBA00022741"/>
    </source>
</evidence>
<dbReference type="InterPro" id="IPR013986">
    <property type="entry name" value="DExx_box_DNA_helicase_dom_sf"/>
</dbReference>
<evidence type="ECO:0000313" key="17">
    <source>
        <dbReference type="Proteomes" id="UP000649604"/>
    </source>
</evidence>
<comment type="caution">
    <text evidence="16">The sequence shown here is derived from an EMBL/GenBank/DDBJ whole genome shotgun (WGS) entry which is preliminary data.</text>
</comment>
<feature type="binding site" evidence="11">
    <location>
        <begin position="505"/>
        <end position="512"/>
    </location>
    <ligand>
        <name>ATP</name>
        <dbReference type="ChEBI" id="CHEBI:30616"/>
    </ligand>
</feature>
<dbReference type="InterPro" id="IPR016195">
    <property type="entry name" value="Pol/histidinol_Pase-like"/>
</dbReference>
<feature type="region of interest" description="Disordered" evidence="13">
    <location>
        <begin position="454"/>
        <end position="485"/>
    </location>
</feature>
<protein>
    <recommendedName>
        <fullName evidence="9">DNA 3'-5' helicase</fullName>
        <ecNumber evidence="9">5.6.2.4</ecNumber>
    </recommendedName>
</protein>
<dbReference type="InterPro" id="IPR027417">
    <property type="entry name" value="P-loop_NTPase"/>
</dbReference>
<dbReference type="AlphaFoldDB" id="A0A9D5Q6M7"/>
<dbReference type="GO" id="GO:0003677">
    <property type="term" value="F:DNA binding"/>
    <property type="evidence" value="ECO:0007669"/>
    <property type="project" value="UniProtKB-KW"/>
</dbReference>
<dbReference type="EMBL" id="WJJP01000427">
    <property type="protein sequence ID" value="MBD3325543.1"/>
    <property type="molecule type" value="Genomic_DNA"/>
</dbReference>
<feature type="region of interest" description="Disordered" evidence="13">
    <location>
        <begin position="1091"/>
        <end position="1112"/>
    </location>
</feature>
<comment type="similarity">
    <text evidence="1">Belongs to the helicase family. UvrD subfamily.</text>
</comment>
<dbReference type="GO" id="GO:0043138">
    <property type="term" value="F:3'-5' DNA helicase activity"/>
    <property type="evidence" value="ECO:0007669"/>
    <property type="project" value="UniProtKB-EC"/>
</dbReference>
<dbReference type="GO" id="GO:0005829">
    <property type="term" value="C:cytosol"/>
    <property type="evidence" value="ECO:0007669"/>
    <property type="project" value="TreeGrafter"/>
</dbReference>
<evidence type="ECO:0000259" key="14">
    <source>
        <dbReference type="PROSITE" id="PS51198"/>
    </source>
</evidence>
<keyword evidence="7" id="KW-0413">Isomerase</keyword>
<keyword evidence="3 11" id="KW-0378">Hydrolase</keyword>
<keyword evidence="4 11" id="KW-0347">Helicase</keyword>
<evidence type="ECO:0000256" key="1">
    <source>
        <dbReference type="ARBA" id="ARBA00009922"/>
    </source>
</evidence>
<reference evidence="16" key="1">
    <citation type="submission" date="2019-11" db="EMBL/GenBank/DDBJ databases">
        <title>Microbial mats filling the niche in hypersaline microbial mats.</title>
        <authorList>
            <person name="Wong H.L."/>
            <person name="Macleod F.I."/>
            <person name="White R.A. III"/>
            <person name="Burns B.P."/>
        </authorList>
    </citation>
    <scope>NUCLEOTIDE SEQUENCE</scope>
    <source>
        <strain evidence="16">Rbin_158</strain>
    </source>
</reference>
<dbReference type="PROSITE" id="PS51217">
    <property type="entry name" value="UVRD_HELICASE_CTER"/>
    <property type="match status" value="1"/>
</dbReference>
<comment type="catalytic activity">
    <reaction evidence="8">
        <text>Couples ATP hydrolysis with the unwinding of duplex DNA by translocating in the 3'-5' direction.</text>
        <dbReference type="EC" id="5.6.2.4"/>
    </reaction>
</comment>
<dbReference type="CDD" id="cd17932">
    <property type="entry name" value="DEXQc_UvrD"/>
    <property type="match status" value="1"/>
</dbReference>
<keyword evidence="2 11" id="KW-0547">Nucleotide-binding</keyword>
<gene>
    <name evidence="16" type="ORF">GF339_13210</name>
</gene>
<dbReference type="SUPFAM" id="SSF52540">
    <property type="entry name" value="P-loop containing nucleoside triphosphate hydrolases"/>
    <property type="match status" value="1"/>
</dbReference>
<keyword evidence="5 11" id="KW-0067">ATP-binding</keyword>
<dbReference type="PANTHER" id="PTHR11070">
    <property type="entry name" value="UVRD / RECB / PCRA DNA HELICASE FAMILY MEMBER"/>
    <property type="match status" value="1"/>
</dbReference>
<evidence type="ECO:0000256" key="5">
    <source>
        <dbReference type="ARBA" id="ARBA00022840"/>
    </source>
</evidence>
<dbReference type="InterPro" id="IPR014016">
    <property type="entry name" value="UvrD-like_ATP-bd"/>
</dbReference>
<dbReference type="CDD" id="cd19067">
    <property type="entry name" value="PfuEndoQ-like"/>
    <property type="match status" value="1"/>
</dbReference>